<sequence>MDEPMIRFSQKDPELCRHYAGFASKLERQQFDIIYWLLFSFNLITLFTAARSYIKAQEALQRRVKGTKDYSRATSKYLYFCLFCLACSIVIVIMEVFTLLALQFCDGEVLMSLYWSTWTMMQVGSLVAICGIVVALLHIHRDRREPPWALALGTPILVVAGIWHFLQDVIVDKIRSLWTKARASSKDEKAPGLPLSQVNTIRVSGPPTPEPSSPTIMAATIDDADIIGFTLAGGPIVRFSNAVPSHQWGNPELVAQTVGGRPLLFYGPQGLQINRRGDENV</sequence>
<reference evidence="2 3" key="1">
    <citation type="journal article" date="2024" name="IMA Fungus">
        <title>IMA Genome - F19 : A genome assembly and annotation guide to empower mycologists, including annotated draft genome sequences of Ceratocystis pirilliformis, Diaporthe australafricana, Fusarium ophioides, Paecilomyces lecythidis, and Sporothrix stenoceras.</title>
        <authorList>
            <person name="Aylward J."/>
            <person name="Wilson A.M."/>
            <person name="Visagie C.M."/>
            <person name="Spraker J."/>
            <person name="Barnes I."/>
            <person name="Buitendag C."/>
            <person name="Ceriani C."/>
            <person name="Del Mar Angel L."/>
            <person name="du Plessis D."/>
            <person name="Fuchs T."/>
            <person name="Gasser K."/>
            <person name="Kramer D."/>
            <person name="Li W."/>
            <person name="Munsamy K."/>
            <person name="Piso A."/>
            <person name="Price J.L."/>
            <person name="Sonnekus B."/>
            <person name="Thomas C."/>
            <person name="van der Nest A."/>
            <person name="van Dijk A."/>
            <person name="van Heerden A."/>
            <person name="van Vuuren N."/>
            <person name="Yilmaz N."/>
            <person name="Duong T.A."/>
            <person name="van der Merwe N.A."/>
            <person name="Wingfield M.J."/>
            <person name="Wingfield B.D."/>
        </authorList>
    </citation>
    <scope>NUCLEOTIDE SEQUENCE [LARGE SCALE GENOMIC DNA]</scope>
    <source>
        <strain evidence="2 3">CMW 12675</strain>
    </source>
</reference>
<keyword evidence="1" id="KW-1133">Transmembrane helix</keyword>
<dbReference type="Proteomes" id="UP001583280">
    <property type="component" value="Unassembled WGS sequence"/>
</dbReference>
<name>A0ABR3YL84_9PEZI</name>
<protein>
    <submittedName>
        <fullName evidence="2">Uncharacterized protein</fullName>
    </submittedName>
</protein>
<evidence type="ECO:0000256" key="1">
    <source>
        <dbReference type="SAM" id="Phobius"/>
    </source>
</evidence>
<keyword evidence="1" id="KW-0812">Transmembrane</keyword>
<accession>A0ABR3YL84</accession>
<feature type="transmembrane region" description="Helical" evidence="1">
    <location>
        <begin position="148"/>
        <end position="166"/>
    </location>
</feature>
<proteinExistence type="predicted"/>
<comment type="caution">
    <text evidence="2">The sequence shown here is derived from an EMBL/GenBank/DDBJ whole genome shotgun (WGS) entry which is preliminary data.</text>
</comment>
<dbReference type="EMBL" id="JAWDJO010000244">
    <property type="protein sequence ID" value="KAL1888800.1"/>
    <property type="molecule type" value="Genomic_DNA"/>
</dbReference>
<feature type="transmembrane region" description="Helical" evidence="1">
    <location>
        <begin position="77"/>
        <end position="101"/>
    </location>
</feature>
<evidence type="ECO:0000313" key="3">
    <source>
        <dbReference type="Proteomes" id="UP001583280"/>
    </source>
</evidence>
<feature type="transmembrane region" description="Helical" evidence="1">
    <location>
        <begin position="113"/>
        <end position="136"/>
    </location>
</feature>
<gene>
    <name evidence="2" type="ORF">Cpir12675_006042</name>
</gene>
<organism evidence="2 3">
    <name type="scientific">Ceratocystis pirilliformis</name>
    <dbReference type="NCBI Taxonomy" id="259994"/>
    <lineage>
        <taxon>Eukaryota</taxon>
        <taxon>Fungi</taxon>
        <taxon>Dikarya</taxon>
        <taxon>Ascomycota</taxon>
        <taxon>Pezizomycotina</taxon>
        <taxon>Sordariomycetes</taxon>
        <taxon>Hypocreomycetidae</taxon>
        <taxon>Microascales</taxon>
        <taxon>Ceratocystidaceae</taxon>
        <taxon>Ceratocystis</taxon>
    </lineage>
</organism>
<evidence type="ECO:0000313" key="2">
    <source>
        <dbReference type="EMBL" id="KAL1888800.1"/>
    </source>
</evidence>
<keyword evidence="1" id="KW-0472">Membrane</keyword>
<feature type="transmembrane region" description="Helical" evidence="1">
    <location>
        <begin position="33"/>
        <end position="56"/>
    </location>
</feature>
<keyword evidence="3" id="KW-1185">Reference proteome</keyword>